<evidence type="ECO:0000313" key="3">
    <source>
        <dbReference type="Proteomes" id="UP001165565"/>
    </source>
</evidence>
<feature type="signal peptide" evidence="1">
    <location>
        <begin position="1"/>
        <end position="22"/>
    </location>
</feature>
<gene>
    <name evidence="2" type="ORF">NEE01_00390</name>
</gene>
<evidence type="ECO:0000313" key="2">
    <source>
        <dbReference type="EMBL" id="MCW6533231.1"/>
    </source>
</evidence>
<proteinExistence type="predicted"/>
<keyword evidence="1" id="KW-0732">Signal</keyword>
<protein>
    <recommendedName>
        <fullName evidence="4">Protein activator of alkane oxidation PraB</fullName>
    </recommendedName>
</protein>
<accession>A0AA41ZAQ7</accession>
<sequence length="160" mass="15079">MKLLATISAVALALGASAPAFAQHVAPAGVAFVASGPASLNGAPCTLTLNANTNAGGTGGTITGGSNTGAGICPLITIDSGAVYTMKTYNPAGNGSGTAELTGLVVRVGGVVTCTQSAPITVTITNRATPPGGATLAVSGAIGACNVAANLTSATVHVTS</sequence>
<dbReference type="Proteomes" id="UP001165565">
    <property type="component" value="Unassembled WGS sequence"/>
</dbReference>
<keyword evidence="3" id="KW-1185">Reference proteome</keyword>
<dbReference type="RefSeq" id="WP_265267283.1">
    <property type="nucleotide sequence ID" value="NZ_JANFAU010000001.1"/>
</dbReference>
<evidence type="ECO:0008006" key="4">
    <source>
        <dbReference type="Google" id="ProtNLM"/>
    </source>
</evidence>
<comment type="caution">
    <text evidence="2">The sequence shown here is derived from an EMBL/GenBank/DDBJ whole genome shotgun (WGS) entry which is preliminary data.</text>
</comment>
<dbReference type="AlphaFoldDB" id="A0AA41ZAQ7"/>
<name>A0AA41ZAQ7_9SPHN</name>
<reference evidence="2" key="1">
    <citation type="submission" date="2022-06" db="EMBL/GenBank/DDBJ databases">
        <title>Sphingomonas sp. nov. isolated from rhizosphere soil of tomato.</title>
        <authorList>
            <person name="Dong H."/>
            <person name="Gao R."/>
        </authorList>
    </citation>
    <scope>NUCLEOTIDE SEQUENCE</scope>
    <source>
        <strain evidence="2">MMSM24</strain>
    </source>
</reference>
<feature type="chain" id="PRO_5041234714" description="Protein activator of alkane oxidation PraB" evidence="1">
    <location>
        <begin position="23"/>
        <end position="160"/>
    </location>
</feature>
<organism evidence="2 3">
    <name type="scientific">Sphingomonas lycopersici</name>
    <dbReference type="NCBI Taxonomy" id="2951807"/>
    <lineage>
        <taxon>Bacteria</taxon>
        <taxon>Pseudomonadati</taxon>
        <taxon>Pseudomonadota</taxon>
        <taxon>Alphaproteobacteria</taxon>
        <taxon>Sphingomonadales</taxon>
        <taxon>Sphingomonadaceae</taxon>
        <taxon>Sphingomonas</taxon>
    </lineage>
</organism>
<evidence type="ECO:0000256" key="1">
    <source>
        <dbReference type="SAM" id="SignalP"/>
    </source>
</evidence>
<dbReference type="EMBL" id="JANFAV010000001">
    <property type="protein sequence ID" value="MCW6533231.1"/>
    <property type="molecule type" value="Genomic_DNA"/>
</dbReference>